<dbReference type="RefSeq" id="WP_195804871.1">
    <property type="nucleotide sequence ID" value="NZ_CP061379.1"/>
</dbReference>
<evidence type="ECO:0000313" key="2">
    <source>
        <dbReference type="Proteomes" id="UP000594621"/>
    </source>
</evidence>
<keyword evidence="2" id="KW-1185">Reference proteome</keyword>
<gene>
    <name evidence="1" type="ORF">IC761_34390</name>
</gene>
<reference evidence="1 2" key="1">
    <citation type="submission" date="2020-09" db="EMBL/GenBank/DDBJ databases">
        <title>Complete genomes of bradyrhizobia occurring on native shrubby legumes in Australia.</title>
        <authorList>
            <person name="Lafay B."/>
        </authorList>
    </citation>
    <scope>NUCLEOTIDE SEQUENCE [LARGE SCALE GENOMIC DNA]</scope>
    <source>
        <strain evidence="1 2">BDV5040</strain>
    </source>
</reference>
<dbReference type="EMBL" id="CP061379">
    <property type="protein sequence ID" value="QPF95417.1"/>
    <property type="molecule type" value="Genomic_DNA"/>
</dbReference>
<dbReference type="Proteomes" id="UP000594621">
    <property type="component" value="Chromosome"/>
</dbReference>
<protein>
    <submittedName>
        <fullName evidence="1">Uncharacterized protein</fullName>
    </submittedName>
</protein>
<accession>A0A7S9DCU6</accession>
<dbReference type="AlphaFoldDB" id="A0A7S9DCU6"/>
<organism evidence="1 2">
    <name type="scientific">Bradyrhizobium commune</name>
    <dbReference type="NCBI Taxonomy" id="83627"/>
    <lineage>
        <taxon>Bacteria</taxon>
        <taxon>Pseudomonadati</taxon>
        <taxon>Pseudomonadota</taxon>
        <taxon>Alphaproteobacteria</taxon>
        <taxon>Hyphomicrobiales</taxon>
        <taxon>Nitrobacteraceae</taxon>
        <taxon>Bradyrhizobium</taxon>
    </lineage>
</organism>
<evidence type="ECO:0000313" key="1">
    <source>
        <dbReference type="EMBL" id="QPF95417.1"/>
    </source>
</evidence>
<sequence>MTRRPPPLLSGGDRKAYAKELAKAEAMTVIFEMRSAELRQQGERLIREADDLLCQSWNERRWSKPAAPIDPSPYITQALNGGYPMLEIECSRCHTARTVDLAELKRPATTFVHDLAGRLVCTKCQKAGKRPAAALKQLAHRRRTIDPT</sequence>
<name>A0A7S9DCU6_9BRAD</name>
<proteinExistence type="predicted"/>
<dbReference type="KEGG" id="bcou:IC761_34390"/>